<dbReference type="AlphaFoldDB" id="A0ABD1UWU4"/>
<keyword evidence="3" id="KW-1185">Reference proteome</keyword>
<evidence type="ECO:0000313" key="3">
    <source>
        <dbReference type="Proteomes" id="UP001604277"/>
    </source>
</evidence>
<reference evidence="3" key="1">
    <citation type="submission" date="2024-07" db="EMBL/GenBank/DDBJ databases">
        <title>Two chromosome-level genome assemblies of Korean endemic species Abeliophyllum distichum and Forsythia ovata (Oleaceae).</title>
        <authorList>
            <person name="Jang H."/>
        </authorList>
    </citation>
    <scope>NUCLEOTIDE SEQUENCE [LARGE SCALE GENOMIC DNA]</scope>
</reference>
<feature type="region of interest" description="Disordered" evidence="1">
    <location>
        <begin position="130"/>
        <end position="162"/>
    </location>
</feature>
<protein>
    <submittedName>
        <fullName evidence="2">Uncharacterized protein</fullName>
    </submittedName>
</protein>
<sequence>MACMSIRSVIKPATRTLASVKRLMQWFVSKPPFLPNSFAKNSTRVFGRNESPGSAPASRRARLQPPDTAASAISISAIIGPPALLGSAICHHHSSSDHPTAEACENLHSITRRDTASASAVCRRVSLPTRSRSSEFELPPPIPNTPKFSRKSVISESDTIHV</sequence>
<feature type="compositionally biased region" description="Polar residues" evidence="1">
    <location>
        <begin position="152"/>
        <end position="162"/>
    </location>
</feature>
<evidence type="ECO:0000313" key="2">
    <source>
        <dbReference type="EMBL" id="KAL2528873.1"/>
    </source>
</evidence>
<gene>
    <name evidence="2" type="ORF">Fot_21474</name>
</gene>
<comment type="caution">
    <text evidence="2">The sequence shown here is derived from an EMBL/GenBank/DDBJ whole genome shotgun (WGS) entry which is preliminary data.</text>
</comment>
<organism evidence="2 3">
    <name type="scientific">Forsythia ovata</name>
    <dbReference type="NCBI Taxonomy" id="205694"/>
    <lineage>
        <taxon>Eukaryota</taxon>
        <taxon>Viridiplantae</taxon>
        <taxon>Streptophyta</taxon>
        <taxon>Embryophyta</taxon>
        <taxon>Tracheophyta</taxon>
        <taxon>Spermatophyta</taxon>
        <taxon>Magnoliopsida</taxon>
        <taxon>eudicotyledons</taxon>
        <taxon>Gunneridae</taxon>
        <taxon>Pentapetalae</taxon>
        <taxon>asterids</taxon>
        <taxon>lamiids</taxon>
        <taxon>Lamiales</taxon>
        <taxon>Oleaceae</taxon>
        <taxon>Forsythieae</taxon>
        <taxon>Forsythia</taxon>
    </lineage>
</organism>
<name>A0ABD1UWU4_9LAMI</name>
<feature type="region of interest" description="Disordered" evidence="1">
    <location>
        <begin position="44"/>
        <end position="68"/>
    </location>
</feature>
<dbReference type="EMBL" id="JBFOLJ010000006">
    <property type="protein sequence ID" value="KAL2528873.1"/>
    <property type="molecule type" value="Genomic_DNA"/>
</dbReference>
<evidence type="ECO:0000256" key="1">
    <source>
        <dbReference type="SAM" id="MobiDB-lite"/>
    </source>
</evidence>
<dbReference type="Proteomes" id="UP001604277">
    <property type="component" value="Unassembled WGS sequence"/>
</dbReference>
<accession>A0ABD1UWU4</accession>
<proteinExistence type="predicted"/>